<dbReference type="Pfam" id="PF01565">
    <property type="entry name" value="FAD_binding_4"/>
    <property type="match status" value="2"/>
</dbReference>
<dbReference type="RefSeq" id="WP_072895236.1">
    <property type="nucleotide sequence ID" value="NZ_FQWZ01000002.1"/>
</dbReference>
<dbReference type="GO" id="GO:0071949">
    <property type="term" value="F:FAD binding"/>
    <property type="evidence" value="ECO:0007669"/>
    <property type="project" value="InterPro"/>
</dbReference>
<evidence type="ECO:0000313" key="8">
    <source>
        <dbReference type="Proteomes" id="UP000199758"/>
    </source>
</evidence>
<gene>
    <name evidence="7" type="ORF">SAMN04488068_1193</name>
</gene>
<evidence type="ECO:0000256" key="2">
    <source>
        <dbReference type="ARBA" id="ARBA00008000"/>
    </source>
</evidence>
<dbReference type="Gene3D" id="1.10.45.10">
    <property type="entry name" value="Vanillyl-alcohol Oxidase, Chain A, domain 4"/>
    <property type="match status" value="1"/>
</dbReference>
<organism evidence="7 8">
    <name type="scientific">Hydrocarboniphaga daqingensis</name>
    <dbReference type="NCBI Taxonomy" id="490188"/>
    <lineage>
        <taxon>Bacteria</taxon>
        <taxon>Pseudomonadati</taxon>
        <taxon>Pseudomonadota</taxon>
        <taxon>Gammaproteobacteria</taxon>
        <taxon>Nevskiales</taxon>
        <taxon>Nevskiaceae</taxon>
        <taxon>Hydrocarboniphaga</taxon>
    </lineage>
</organism>
<evidence type="ECO:0000256" key="4">
    <source>
        <dbReference type="ARBA" id="ARBA00022827"/>
    </source>
</evidence>
<dbReference type="Gene3D" id="3.30.70.2190">
    <property type="match status" value="1"/>
</dbReference>
<evidence type="ECO:0000256" key="5">
    <source>
        <dbReference type="ARBA" id="ARBA00023002"/>
    </source>
</evidence>
<protein>
    <submittedName>
        <fullName evidence="7">FAD/FMN-containing dehydrogenase</fullName>
    </submittedName>
</protein>
<dbReference type="InterPro" id="IPR016164">
    <property type="entry name" value="FAD-linked_Oxase-like_C"/>
</dbReference>
<dbReference type="GO" id="GO:0022904">
    <property type="term" value="P:respiratory electron transport chain"/>
    <property type="evidence" value="ECO:0007669"/>
    <property type="project" value="TreeGrafter"/>
</dbReference>
<keyword evidence="5" id="KW-0560">Oxidoreductase</keyword>
<dbReference type="EMBL" id="FQWZ01000002">
    <property type="protein sequence ID" value="SHG70662.1"/>
    <property type="molecule type" value="Genomic_DNA"/>
</dbReference>
<dbReference type="Pfam" id="PF02913">
    <property type="entry name" value="FAD-oxidase_C"/>
    <property type="match status" value="1"/>
</dbReference>
<dbReference type="Proteomes" id="UP000199758">
    <property type="component" value="Unassembled WGS sequence"/>
</dbReference>
<keyword evidence="4" id="KW-0274">FAD</keyword>
<keyword evidence="3" id="KW-0285">Flavoprotein</keyword>
<dbReference type="AlphaFoldDB" id="A0A1M5LZZ6"/>
<dbReference type="Gene3D" id="3.30.43.10">
    <property type="entry name" value="Uridine Diphospho-n-acetylenolpyruvylglucosamine Reductase, domain 2"/>
    <property type="match status" value="1"/>
</dbReference>
<dbReference type="SUPFAM" id="SSF56176">
    <property type="entry name" value="FAD-binding/transporter-associated domain-like"/>
    <property type="match status" value="1"/>
</dbReference>
<dbReference type="InterPro" id="IPR006094">
    <property type="entry name" value="Oxid_FAD_bind_N"/>
</dbReference>
<dbReference type="Gene3D" id="3.30.70.2740">
    <property type="match status" value="1"/>
</dbReference>
<dbReference type="InterPro" id="IPR036318">
    <property type="entry name" value="FAD-bd_PCMH-like_sf"/>
</dbReference>
<dbReference type="Gene3D" id="3.30.465.10">
    <property type="match status" value="1"/>
</dbReference>
<dbReference type="OrthoDB" id="9811557at2"/>
<evidence type="ECO:0000256" key="3">
    <source>
        <dbReference type="ARBA" id="ARBA00022630"/>
    </source>
</evidence>
<dbReference type="STRING" id="490188.SAMN04488068_1193"/>
<proteinExistence type="inferred from homology"/>
<evidence type="ECO:0000313" key="7">
    <source>
        <dbReference type="EMBL" id="SHG70662.1"/>
    </source>
</evidence>
<dbReference type="PROSITE" id="PS51387">
    <property type="entry name" value="FAD_PCMH"/>
    <property type="match status" value="1"/>
</dbReference>
<sequence>MSLPNYPAAPQLQQLLGERYVAAPERVERYEVLERGPRGHTGAVLLPQTEAEVQQILRLCNAQRTPLVISGGRTGLVEAQRPLGEPVLSLERLNRPLSLTLADGREFVWPAEAASGDAARDALLAWWTALGQPDAEGATVTVQTGLAVDALNDLLRPLNRMFPMEMGSSSAATVGACAANASAGSNAVCYGTSAHMTDTAWGFWGNGEPAGPCRSTPWTAPDPQRFAINSAQIDPAWGLIGSQGAFGIITRLRLRTYAIPAQREAALIPVADMVGAMRILDAARGRFGADVEEFEFISRSAMALVRALHGEAFRLPFAGDVDSPLFLLLQIKSADADADLAAALYEFLAGDLALPDEQIGYAPLAALKKIRHSITEASNARMRALGGGRLSFDTATPLAGFGEYLDAMRAELQRAAPDTELVAFGHAGVGGAHLHVLGSADRPVSAVGKTLTRLVIDVTLAHGGSFSAEHGIGSKWADEYLAHTPSEQLQTIKALKQAHDPHNILNPRSFGFDRLLAA</sequence>
<keyword evidence="8" id="KW-1185">Reference proteome</keyword>
<comment type="similarity">
    <text evidence="2">Belongs to the FAD-binding oxidoreductase/transferase type 4 family.</text>
</comment>
<dbReference type="InterPro" id="IPR016169">
    <property type="entry name" value="FAD-bd_PCMH_sub2"/>
</dbReference>
<feature type="domain" description="FAD-binding PCMH-type" evidence="6">
    <location>
        <begin position="37"/>
        <end position="259"/>
    </location>
</feature>
<dbReference type="GO" id="GO:0016491">
    <property type="term" value="F:oxidoreductase activity"/>
    <property type="evidence" value="ECO:0007669"/>
    <property type="project" value="UniProtKB-KW"/>
</dbReference>
<dbReference type="PANTHER" id="PTHR43716">
    <property type="entry name" value="D-2-HYDROXYGLUTARATE DEHYDROGENASE, MITOCHONDRIAL"/>
    <property type="match status" value="1"/>
</dbReference>
<evidence type="ECO:0000259" key="6">
    <source>
        <dbReference type="PROSITE" id="PS51387"/>
    </source>
</evidence>
<reference evidence="7 8" key="1">
    <citation type="submission" date="2016-11" db="EMBL/GenBank/DDBJ databases">
        <authorList>
            <person name="Jaros S."/>
            <person name="Januszkiewicz K."/>
            <person name="Wedrychowicz H."/>
        </authorList>
    </citation>
    <scope>NUCLEOTIDE SEQUENCE [LARGE SCALE GENOMIC DNA]</scope>
    <source>
        <strain evidence="7 8">CGMCC 1.7049</strain>
    </source>
</reference>
<dbReference type="InterPro" id="IPR016171">
    <property type="entry name" value="Vanillyl_alc_oxidase_C-sub2"/>
</dbReference>
<dbReference type="PANTHER" id="PTHR43716:SF1">
    <property type="entry name" value="D-2-HYDROXYGLUTARATE DEHYDROGENASE, MITOCHONDRIAL"/>
    <property type="match status" value="1"/>
</dbReference>
<dbReference type="InterPro" id="IPR016167">
    <property type="entry name" value="FAD-bd_PCMH_sub1"/>
</dbReference>
<dbReference type="InterPro" id="IPR051264">
    <property type="entry name" value="FAD-oxidored/transferase_4"/>
</dbReference>
<dbReference type="InterPro" id="IPR016166">
    <property type="entry name" value="FAD-bd_PCMH"/>
</dbReference>
<evidence type="ECO:0000256" key="1">
    <source>
        <dbReference type="ARBA" id="ARBA00001974"/>
    </source>
</evidence>
<accession>A0A1M5LZZ6</accession>
<comment type="cofactor">
    <cofactor evidence="1">
        <name>FAD</name>
        <dbReference type="ChEBI" id="CHEBI:57692"/>
    </cofactor>
</comment>
<dbReference type="InterPro" id="IPR004113">
    <property type="entry name" value="FAD-bd_oxidored_4_C"/>
</dbReference>
<dbReference type="SUPFAM" id="SSF55103">
    <property type="entry name" value="FAD-linked oxidases, C-terminal domain"/>
    <property type="match status" value="1"/>
</dbReference>
<name>A0A1M5LZZ6_9GAMM</name>